<evidence type="ECO:0000313" key="2">
    <source>
        <dbReference type="EMBL" id="SCL19605.1"/>
    </source>
</evidence>
<feature type="region of interest" description="Disordered" evidence="1">
    <location>
        <begin position="1"/>
        <end position="41"/>
    </location>
</feature>
<feature type="compositionally biased region" description="Gly residues" evidence="1">
    <location>
        <begin position="1"/>
        <end position="10"/>
    </location>
</feature>
<protein>
    <recommendedName>
        <fullName evidence="4">Nitroimidazol reductase NimA, pyridoxamine 5'-phosphate oxidase superfamily</fullName>
    </recommendedName>
</protein>
<proteinExistence type="predicted"/>
<keyword evidence="3" id="KW-1185">Reference proteome</keyword>
<dbReference type="AlphaFoldDB" id="A0A1C6RR13"/>
<organism evidence="2 3">
    <name type="scientific">Micromonospora rhizosphaerae</name>
    <dbReference type="NCBI Taxonomy" id="568872"/>
    <lineage>
        <taxon>Bacteria</taxon>
        <taxon>Bacillati</taxon>
        <taxon>Actinomycetota</taxon>
        <taxon>Actinomycetes</taxon>
        <taxon>Micromonosporales</taxon>
        <taxon>Micromonosporaceae</taxon>
        <taxon>Micromonospora</taxon>
    </lineage>
</organism>
<dbReference type="Pfam" id="PF12900">
    <property type="entry name" value="Pyridox_ox_2"/>
    <property type="match status" value="1"/>
</dbReference>
<dbReference type="SUPFAM" id="SSF50475">
    <property type="entry name" value="FMN-binding split barrel"/>
    <property type="match status" value="1"/>
</dbReference>
<dbReference type="OrthoDB" id="116031at2"/>
<dbReference type="PANTHER" id="PTHR34071:SF2">
    <property type="entry name" value="FLAVIN-NUCLEOTIDE-BINDING PROTEIN"/>
    <property type="match status" value="1"/>
</dbReference>
<dbReference type="PANTHER" id="PTHR34071">
    <property type="entry name" value="5-NITROIMIDAZOLE ANTIBIOTICS RESISTANCE PROTEIN, NIMA-FAMILY-RELATED PROTEIN-RELATED"/>
    <property type="match status" value="1"/>
</dbReference>
<dbReference type="Gene3D" id="2.30.110.10">
    <property type="entry name" value="Electron Transport, Fmn-binding Protein, Chain A"/>
    <property type="match status" value="1"/>
</dbReference>
<reference evidence="3" key="1">
    <citation type="submission" date="2016-06" db="EMBL/GenBank/DDBJ databases">
        <authorList>
            <person name="Varghese N."/>
            <person name="Submissions Spin"/>
        </authorList>
    </citation>
    <scope>NUCLEOTIDE SEQUENCE [LARGE SCALE GENOMIC DNA]</scope>
    <source>
        <strain evidence="3">DSM 45431</strain>
    </source>
</reference>
<evidence type="ECO:0008006" key="4">
    <source>
        <dbReference type="Google" id="ProtNLM"/>
    </source>
</evidence>
<dbReference type="InterPro" id="IPR012349">
    <property type="entry name" value="Split_barrel_FMN-bd"/>
</dbReference>
<evidence type="ECO:0000313" key="3">
    <source>
        <dbReference type="Proteomes" id="UP000199413"/>
    </source>
</evidence>
<name>A0A1C6RR13_9ACTN</name>
<evidence type="ECO:0000256" key="1">
    <source>
        <dbReference type="SAM" id="MobiDB-lite"/>
    </source>
</evidence>
<gene>
    <name evidence="2" type="ORF">GA0070624_1797</name>
</gene>
<dbReference type="RefSeq" id="WP_091338829.1">
    <property type="nucleotide sequence ID" value="NZ_FMHV01000002.1"/>
</dbReference>
<dbReference type="InterPro" id="IPR024747">
    <property type="entry name" value="Pyridox_Oxase-rel"/>
</dbReference>
<accession>A0A1C6RR13</accession>
<dbReference type="Proteomes" id="UP000199413">
    <property type="component" value="Unassembled WGS sequence"/>
</dbReference>
<dbReference type="EMBL" id="FMHV01000002">
    <property type="protein sequence ID" value="SCL19605.1"/>
    <property type="molecule type" value="Genomic_DNA"/>
</dbReference>
<sequence>MGTSLTGGSGSTPDGAGPRDTGDRPITVVVPATGDTGDRTASTEAITVVVPATGDTGDRTASTEAIGGTPRTRIRRLPDLAVHNRAALHAVLDAGRVGHLAIADGHQPFALPVAYARDGDRVLVHGSTGSRLFRHLVAGAPACLTVTLLDGLVLARSAFASSMNYRCAMVLGELTRLDGEDKLAALERLSEHLLPGRWAVIRPPSAKELAATLVLALPLDECSVKISAGPPDDPEDDLDRPVWAGVVPVVESLGIPQPDPRLRVDLPPPEW</sequence>
<dbReference type="STRING" id="568872.GA0070624_1797"/>